<feature type="compositionally biased region" description="Basic and acidic residues" evidence="1">
    <location>
        <begin position="85"/>
        <end position="100"/>
    </location>
</feature>
<protein>
    <submittedName>
        <fullName evidence="2">Uncharacterized protein</fullName>
    </submittedName>
</protein>
<comment type="caution">
    <text evidence="2">The sequence shown here is derived from an EMBL/GenBank/DDBJ whole genome shotgun (WGS) entry which is preliminary data.</text>
</comment>
<proteinExistence type="predicted"/>
<evidence type="ECO:0000313" key="2">
    <source>
        <dbReference type="EMBL" id="KAK3797986.1"/>
    </source>
</evidence>
<feature type="region of interest" description="Disordered" evidence="1">
    <location>
        <begin position="18"/>
        <end position="38"/>
    </location>
</feature>
<reference evidence="2" key="1">
    <citation type="journal article" date="2023" name="G3 (Bethesda)">
        <title>A reference genome for the long-term kleptoplast-retaining sea slug Elysia crispata morphotype clarki.</title>
        <authorList>
            <person name="Eastman K.E."/>
            <person name="Pendleton A.L."/>
            <person name="Shaikh M.A."/>
            <person name="Suttiyut T."/>
            <person name="Ogas R."/>
            <person name="Tomko P."/>
            <person name="Gavelis G."/>
            <person name="Widhalm J.R."/>
            <person name="Wisecaver J.H."/>
        </authorList>
    </citation>
    <scope>NUCLEOTIDE SEQUENCE</scope>
    <source>
        <strain evidence="2">ECLA1</strain>
    </source>
</reference>
<dbReference type="Proteomes" id="UP001283361">
    <property type="component" value="Unassembled WGS sequence"/>
</dbReference>
<keyword evidence="3" id="KW-1185">Reference proteome</keyword>
<accession>A0AAE1E8B7</accession>
<feature type="region of interest" description="Disordered" evidence="1">
    <location>
        <begin position="77"/>
        <end position="100"/>
    </location>
</feature>
<dbReference type="AlphaFoldDB" id="A0AAE1E8B7"/>
<dbReference type="EMBL" id="JAWDGP010000726">
    <property type="protein sequence ID" value="KAK3797986.1"/>
    <property type="molecule type" value="Genomic_DNA"/>
</dbReference>
<organism evidence="2 3">
    <name type="scientific">Elysia crispata</name>
    <name type="common">lettuce slug</name>
    <dbReference type="NCBI Taxonomy" id="231223"/>
    <lineage>
        <taxon>Eukaryota</taxon>
        <taxon>Metazoa</taxon>
        <taxon>Spiralia</taxon>
        <taxon>Lophotrochozoa</taxon>
        <taxon>Mollusca</taxon>
        <taxon>Gastropoda</taxon>
        <taxon>Heterobranchia</taxon>
        <taxon>Euthyneura</taxon>
        <taxon>Panpulmonata</taxon>
        <taxon>Sacoglossa</taxon>
        <taxon>Placobranchoidea</taxon>
        <taxon>Plakobranchidae</taxon>
        <taxon>Elysia</taxon>
    </lineage>
</organism>
<gene>
    <name evidence="2" type="ORF">RRG08_008458</name>
</gene>
<evidence type="ECO:0000256" key="1">
    <source>
        <dbReference type="SAM" id="MobiDB-lite"/>
    </source>
</evidence>
<sequence length="100" mass="12162">MFNCHVKGHIYHEIMRMRNQRHKRSELRTKEATRNTKIQKTKYQKELVSLKAARIKSAHVDLLCERPYVFFQGLKRMASTRNKRSPKDREKKMRKQYEGK</sequence>
<evidence type="ECO:0000313" key="3">
    <source>
        <dbReference type="Proteomes" id="UP001283361"/>
    </source>
</evidence>
<name>A0AAE1E8B7_9GAST</name>